<comment type="caution">
    <text evidence="1">The sequence shown here is derived from an EMBL/GenBank/DDBJ whole genome shotgun (WGS) entry which is preliminary data.</text>
</comment>
<dbReference type="Proteomes" id="UP000177573">
    <property type="component" value="Unassembled WGS sequence"/>
</dbReference>
<evidence type="ECO:0000313" key="2">
    <source>
        <dbReference type="Proteomes" id="UP000177573"/>
    </source>
</evidence>
<dbReference type="AlphaFoldDB" id="A0A1G2DNK1"/>
<evidence type="ECO:0000313" key="1">
    <source>
        <dbReference type="EMBL" id="OGZ15207.1"/>
    </source>
</evidence>
<name>A0A1G2DNK1_9BACT</name>
<reference evidence="1 2" key="1">
    <citation type="journal article" date="2016" name="Nat. Commun.">
        <title>Thousands of microbial genomes shed light on interconnected biogeochemical processes in an aquifer system.</title>
        <authorList>
            <person name="Anantharaman K."/>
            <person name="Brown C.T."/>
            <person name="Hug L.A."/>
            <person name="Sharon I."/>
            <person name="Castelle C.J."/>
            <person name="Probst A.J."/>
            <person name="Thomas B.C."/>
            <person name="Singh A."/>
            <person name="Wilkins M.J."/>
            <person name="Karaoz U."/>
            <person name="Brodie E.L."/>
            <person name="Williams K.H."/>
            <person name="Hubbard S.S."/>
            <person name="Banfield J.F."/>
        </authorList>
    </citation>
    <scope>NUCLEOTIDE SEQUENCE [LARGE SCALE GENOMIC DNA]</scope>
</reference>
<sequence>MPNLYSLDWNKQLGSCVKHGVPMTPCPACLAEKSPDITVSLTESDIILLDREPGMTVVDLFPVGQEFLADRII</sequence>
<proteinExistence type="predicted"/>
<dbReference type="EMBL" id="MHLR01000017">
    <property type="protein sequence ID" value="OGZ15207.1"/>
    <property type="molecule type" value="Genomic_DNA"/>
</dbReference>
<organism evidence="1 2">
    <name type="scientific">Candidatus Lloydbacteria bacterium RIFCSPLOWO2_02_FULL_51_11</name>
    <dbReference type="NCBI Taxonomy" id="1798667"/>
    <lineage>
        <taxon>Bacteria</taxon>
        <taxon>Candidatus Lloydiibacteriota</taxon>
    </lineage>
</organism>
<accession>A0A1G2DNK1</accession>
<protein>
    <submittedName>
        <fullName evidence="1">Uncharacterized protein</fullName>
    </submittedName>
</protein>
<gene>
    <name evidence="1" type="ORF">A3J08_03075</name>
</gene>